<dbReference type="EMBL" id="OC937601">
    <property type="protein sequence ID" value="CAD7661202.1"/>
    <property type="molecule type" value="Genomic_DNA"/>
</dbReference>
<organism evidence="1">
    <name type="scientific">Oppiella nova</name>
    <dbReference type="NCBI Taxonomy" id="334625"/>
    <lineage>
        <taxon>Eukaryota</taxon>
        <taxon>Metazoa</taxon>
        <taxon>Ecdysozoa</taxon>
        <taxon>Arthropoda</taxon>
        <taxon>Chelicerata</taxon>
        <taxon>Arachnida</taxon>
        <taxon>Acari</taxon>
        <taxon>Acariformes</taxon>
        <taxon>Sarcoptiformes</taxon>
        <taxon>Oribatida</taxon>
        <taxon>Brachypylina</taxon>
        <taxon>Oppioidea</taxon>
        <taxon>Oppiidae</taxon>
        <taxon>Oppiella</taxon>
    </lineage>
</organism>
<dbReference type="OrthoDB" id="10339905at2759"/>
<evidence type="ECO:0000313" key="2">
    <source>
        <dbReference type="Proteomes" id="UP000728032"/>
    </source>
</evidence>
<dbReference type="Proteomes" id="UP000728032">
    <property type="component" value="Unassembled WGS sequence"/>
</dbReference>
<protein>
    <submittedName>
        <fullName evidence="1">Uncharacterized protein</fullName>
    </submittedName>
</protein>
<keyword evidence="2" id="KW-1185">Reference proteome</keyword>
<proteinExistence type="predicted"/>
<dbReference type="EMBL" id="CAJPVJ010022776">
    <property type="protein sequence ID" value="CAG2178338.1"/>
    <property type="molecule type" value="Genomic_DNA"/>
</dbReference>
<dbReference type="AlphaFoldDB" id="A0A7R9MJE9"/>
<evidence type="ECO:0000313" key="1">
    <source>
        <dbReference type="EMBL" id="CAD7661202.1"/>
    </source>
</evidence>
<reference evidence="1" key="1">
    <citation type="submission" date="2020-11" db="EMBL/GenBank/DDBJ databases">
        <authorList>
            <person name="Tran Van P."/>
        </authorList>
    </citation>
    <scope>NUCLEOTIDE SEQUENCE</scope>
</reference>
<gene>
    <name evidence="1" type="ORF">ONB1V03_LOCUS17763</name>
</gene>
<accession>A0A7R9MJE9</accession>
<sequence>MSETQMTDEMLSDEYLVELITKFISKDLPQVVKDKLLRDMRQTGGDVNAKLAKLASELREFVGKGLVAKNLDEILKSSFFRAKLFSGYRLKMKTKLKQKALNLGKKWLEMSGKLLIIKPNEGKGDKGDGQPASGEVIIGQQIDRIKDSYFLPEKGLEGRLNFKAVEDNPDDLSFDRIADSINEFLVK</sequence>
<name>A0A7R9MJE9_9ACAR</name>